<name>A0A9N9CBA4_FUNMO</name>
<keyword evidence="7 9" id="KW-0472">Membrane</keyword>
<feature type="transmembrane region" description="Helical" evidence="11">
    <location>
        <begin position="191"/>
        <end position="210"/>
    </location>
</feature>
<protein>
    <submittedName>
        <fullName evidence="13">5724_t:CDS:1</fullName>
    </submittedName>
</protein>
<dbReference type="PANTHER" id="PTHR12560">
    <property type="entry name" value="LONGEVITY ASSURANCE FACTOR 1 LAG1"/>
    <property type="match status" value="1"/>
</dbReference>
<dbReference type="GO" id="GO:0050291">
    <property type="term" value="F:sphingosine N-acyltransferase activity"/>
    <property type="evidence" value="ECO:0007669"/>
    <property type="project" value="InterPro"/>
</dbReference>
<evidence type="ECO:0000256" key="8">
    <source>
        <dbReference type="ARBA" id="ARBA00023180"/>
    </source>
</evidence>
<comment type="similarity">
    <text evidence="2">Belongs to the sphingosine N-acyltransferase family.</text>
</comment>
<evidence type="ECO:0000256" key="9">
    <source>
        <dbReference type="PROSITE-ProRule" id="PRU00205"/>
    </source>
</evidence>
<dbReference type="PROSITE" id="PS50922">
    <property type="entry name" value="TLC"/>
    <property type="match status" value="1"/>
</dbReference>
<keyword evidence="5" id="KW-0256">Endoplasmic reticulum</keyword>
<gene>
    <name evidence="13" type="ORF">FMOSSE_LOCUS8674</name>
</gene>
<dbReference type="Proteomes" id="UP000789375">
    <property type="component" value="Unassembled WGS sequence"/>
</dbReference>
<evidence type="ECO:0000256" key="10">
    <source>
        <dbReference type="SAM" id="MobiDB-lite"/>
    </source>
</evidence>
<dbReference type="Pfam" id="PF03798">
    <property type="entry name" value="TRAM_LAG1_CLN8"/>
    <property type="match status" value="1"/>
</dbReference>
<evidence type="ECO:0000256" key="7">
    <source>
        <dbReference type="ARBA" id="ARBA00023136"/>
    </source>
</evidence>
<evidence type="ECO:0000256" key="1">
    <source>
        <dbReference type="ARBA" id="ARBA00004477"/>
    </source>
</evidence>
<feature type="transmembrane region" description="Helical" evidence="11">
    <location>
        <begin position="145"/>
        <end position="163"/>
    </location>
</feature>
<evidence type="ECO:0000256" key="4">
    <source>
        <dbReference type="ARBA" id="ARBA00022692"/>
    </source>
</evidence>
<feature type="domain" description="TLC" evidence="12">
    <location>
        <begin position="136"/>
        <end position="356"/>
    </location>
</feature>
<dbReference type="InterPro" id="IPR016439">
    <property type="entry name" value="Lag1/Lac1-like"/>
</dbReference>
<comment type="caution">
    <text evidence="13">The sequence shown here is derived from an EMBL/GenBank/DDBJ whole genome shotgun (WGS) entry which is preliminary data.</text>
</comment>
<evidence type="ECO:0000313" key="13">
    <source>
        <dbReference type="EMBL" id="CAG8595619.1"/>
    </source>
</evidence>
<dbReference type="GO" id="GO:0005789">
    <property type="term" value="C:endoplasmic reticulum membrane"/>
    <property type="evidence" value="ECO:0007669"/>
    <property type="project" value="UniProtKB-SubCell"/>
</dbReference>
<keyword evidence="4 9" id="KW-0812">Transmembrane</keyword>
<evidence type="ECO:0000256" key="3">
    <source>
        <dbReference type="ARBA" id="ARBA00022679"/>
    </source>
</evidence>
<feature type="transmembrane region" description="Helical" evidence="11">
    <location>
        <begin position="327"/>
        <end position="348"/>
    </location>
</feature>
<keyword evidence="14" id="KW-1185">Reference proteome</keyword>
<dbReference type="PANTHER" id="PTHR12560:SF11">
    <property type="entry name" value="CERAMIDE SYNTHASE LAC1-RELATED"/>
    <property type="match status" value="1"/>
</dbReference>
<feature type="transmembrane region" description="Helical" evidence="11">
    <location>
        <begin position="97"/>
        <end position="114"/>
    </location>
</feature>
<dbReference type="InterPro" id="IPR006634">
    <property type="entry name" value="TLC-dom"/>
</dbReference>
<evidence type="ECO:0000256" key="6">
    <source>
        <dbReference type="ARBA" id="ARBA00022989"/>
    </source>
</evidence>
<dbReference type="PIRSF" id="PIRSF005225">
    <property type="entry name" value="LAG1_LAC1"/>
    <property type="match status" value="1"/>
</dbReference>
<evidence type="ECO:0000259" key="12">
    <source>
        <dbReference type="PROSITE" id="PS50922"/>
    </source>
</evidence>
<sequence>MSKGANKKKSNPISTWKNEKSEKTIAYEILAKKKPGKWTMLSNYIIQRQIELPLKIISVVLLSYLINPTPRNPFSKFLFISYPVQQSPSDEILYVKGYWDIAYIFFWILVFTFIREFTMQYLLKPFALWAGVKTKRKLTRFMEQGYIFIYCSISTSVGIYIMMQGPYRYFNTKYFWIDYPHYLITPLVKNYYLIQFGFWLQQIFVLLLQLEKPRKDFLEMVAHHIITCLLIGGSYISNFTRVGNTVFITMDFSDIWLSFAKCLKYLAFPNIVTDMMFVFFMITWAYTRHYLYGIIIWSTYAESCLPELNKCIWDPLNGYWLTWWSKYIILLGLVLLQFLMIYWFSLIIRIAWRVLTGKNAEDTRSDTEDDDDNVTVENPLNTKKTN</sequence>
<keyword evidence="3" id="KW-0808">Transferase</keyword>
<accession>A0A9N9CBA4</accession>
<feature type="transmembrane region" description="Helical" evidence="11">
    <location>
        <begin position="217"/>
        <end position="236"/>
    </location>
</feature>
<dbReference type="SMART" id="SM00724">
    <property type="entry name" value="TLC"/>
    <property type="match status" value="1"/>
</dbReference>
<evidence type="ECO:0000313" key="14">
    <source>
        <dbReference type="Proteomes" id="UP000789375"/>
    </source>
</evidence>
<feature type="transmembrane region" description="Helical" evidence="11">
    <location>
        <begin position="266"/>
        <end position="286"/>
    </location>
</feature>
<keyword evidence="6 11" id="KW-1133">Transmembrane helix</keyword>
<feature type="region of interest" description="Disordered" evidence="10">
    <location>
        <begin position="361"/>
        <end position="386"/>
    </location>
</feature>
<dbReference type="GO" id="GO:0046513">
    <property type="term" value="P:ceramide biosynthetic process"/>
    <property type="evidence" value="ECO:0007669"/>
    <property type="project" value="InterPro"/>
</dbReference>
<keyword evidence="8" id="KW-0325">Glycoprotein</keyword>
<organism evidence="13 14">
    <name type="scientific">Funneliformis mosseae</name>
    <name type="common">Endomycorrhizal fungus</name>
    <name type="synonym">Glomus mosseae</name>
    <dbReference type="NCBI Taxonomy" id="27381"/>
    <lineage>
        <taxon>Eukaryota</taxon>
        <taxon>Fungi</taxon>
        <taxon>Fungi incertae sedis</taxon>
        <taxon>Mucoromycota</taxon>
        <taxon>Glomeromycotina</taxon>
        <taxon>Glomeromycetes</taxon>
        <taxon>Glomerales</taxon>
        <taxon>Glomeraceae</taxon>
        <taxon>Funneliformis</taxon>
    </lineage>
</organism>
<evidence type="ECO:0000256" key="11">
    <source>
        <dbReference type="SAM" id="Phobius"/>
    </source>
</evidence>
<reference evidence="13" key="1">
    <citation type="submission" date="2021-06" db="EMBL/GenBank/DDBJ databases">
        <authorList>
            <person name="Kallberg Y."/>
            <person name="Tangrot J."/>
            <person name="Rosling A."/>
        </authorList>
    </citation>
    <scope>NUCLEOTIDE SEQUENCE</scope>
    <source>
        <strain evidence="13">87-6 pot B 2015</strain>
    </source>
</reference>
<dbReference type="AlphaFoldDB" id="A0A9N9CBA4"/>
<dbReference type="EMBL" id="CAJVPP010002302">
    <property type="protein sequence ID" value="CAG8595619.1"/>
    <property type="molecule type" value="Genomic_DNA"/>
</dbReference>
<evidence type="ECO:0000256" key="2">
    <source>
        <dbReference type="ARBA" id="ARBA00009808"/>
    </source>
</evidence>
<evidence type="ECO:0000256" key="5">
    <source>
        <dbReference type="ARBA" id="ARBA00022824"/>
    </source>
</evidence>
<proteinExistence type="inferred from homology"/>
<comment type="subcellular location">
    <subcellularLocation>
        <location evidence="1">Endoplasmic reticulum membrane</location>
        <topology evidence="1">Multi-pass membrane protein</topology>
    </subcellularLocation>
</comment>